<evidence type="ECO:0000313" key="1">
    <source>
        <dbReference type="EMBL" id="KXS30795.1"/>
    </source>
</evidence>
<reference evidence="1 2" key="2">
    <citation type="submission" date="2016-03" db="EMBL/GenBank/DDBJ databases">
        <title>New uncultured bacterium of the family Gallionellaceae from acid mine drainage: description and reconstruction of genome based on metagenomic analysis of microbial community.</title>
        <authorList>
            <person name="Kadnikov V."/>
            <person name="Ivasenko D."/>
            <person name="Beletsky A."/>
            <person name="Mardanov A."/>
            <person name="Danilova E."/>
            <person name="Pimenov N."/>
            <person name="Karnachuk O."/>
            <person name="Ravin N."/>
        </authorList>
    </citation>
    <scope>NUCLEOTIDE SEQUENCE [LARGE SCALE GENOMIC DNA]</scope>
    <source>
        <strain evidence="1">ShG14-8</strain>
    </source>
</reference>
<gene>
    <name evidence="1" type="ORF">AWT59_3088</name>
</gene>
<sequence length="51" mass="5780">MLVTKYRILKARDLIAGAPIRFDKAEQLLAVVFPGEHDLAFDRTTQHNDPS</sequence>
<dbReference type="EMBL" id="LSLI01000141">
    <property type="protein sequence ID" value="KXS30795.1"/>
    <property type="molecule type" value="Genomic_DNA"/>
</dbReference>
<organism evidence="1 2">
    <name type="scientific">Candidatus Gallionella acididurans</name>
    <dbReference type="NCBI Taxonomy" id="1796491"/>
    <lineage>
        <taxon>Bacteria</taxon>
        <taxon>Pseudomonadati</taxon>
        <taxon>Pseudomonadota</taxon>
        <taxon>Betaproteobacteria</taxon>
        <taxon>Nitrosomonadales</taxon>
        <taxon>Gallionellaceae</taxon>
        <taxon>Gallionella</taxon>
    </lineage>
</organism>
<comment type="caution">
    <text evidence="1">The sequence shown here is derived from an EMBL/GenBank/DDBJ whole genome shotgun (WGS) entry which is preliminary data.</text>
</comment>
<evidence type="ECO:0000313" key="2">
    <source>
        <dbReference type="Proteomes" id="UP000070578"/>
    </source>
</evidence>
<reference evidence="1 2" key="1">
    <citation type="submission" date="2016-02" db="EMBL/GenBank/DDBJ databases">
        <authorList>
            <person name="Wen L."/>
            <person name="He K."/>
            <person name="Yang H."/>
        </authorList>
    </citation>
    <scope>NUCLEOTIDE SEQUENCE [LARGE SCALE GENOMIC DNA]</scope>
    <source>
        <strain evidence="1">ShG14-8</strain>
    </source>
</reference>
<proteinExistence type="predicted"/>
<protein>
    <submittedName>
        <fullName evidence="1">Uncharacterized protein</fullName>
    </submittedName>
</protein>
<accession>A0A139BQ07</accession>
<dbReference type="AlphaFoldDB" id="A0A139BQ07"/>
<name>A0A139BQ07_9PROT</name>
<dbReference type="Proteomes" id="UP000070578">
    <property type="component" value="Unassembled WGS sequence"/>
</dbReference>